<dbReference type="PANTHER" id="PTHR34219:SF5">
    <property type="entry name" value="BLR4505 PROTEIN"/>
    <property type="match status" value="1"/>
</dbReference>
<feature type="transmembrane region" description="Helical" evidence="1">
    <location>
        <begin position="156"/>
        <end position="178"/>
    </location>
</feature>
<sequence length="428" mass="47709">MFARPASISLTRQFWVVLHRWAGLTMALFLIVAGATGTLLPWEEELTMASRPSMSRAAPPVQGAVPLDGVTLAERVARQTGAQVAFVPLDIPPEHAVRVAVQARAGQPPLGYDTVWADPYTGQVRLRFRYAVLADGAQNIIPFLYQVHYSLALGAWGIWAFGIAALIWTLDCFVGFYLTLPMRRKAVPAGRPAGPSWWVRWKPAWVIRKGARGHKLNFDLHRASGLWVWPLLLVFAWSSVGFCLPSVHRPIMSALGASRDFEPPVLAKPLDNPPIDMRSAQRIGSTLMAHEGRRRGFTVEREGYLFYRPFWGLYGYSARTTADPADHDPMTRVWFDASNGHLFYFQGPVGENATDATMRWFYMLHMAQVFGLPYRIFVSLLGVAVVALSVTGIAIWMKKRSARLLGNRRTPRAAKVDQMVPAAAELKA</sequence>
<keyword evidence="1" id="KW-0812">Transmembrane</keyword>
<protein>
    <submittedName>
        <fullName evidence="2">PepSY domain-containing protein</fullName>
    </submittedName>
</protein>
<accession>A0A9X7U587</accession>
<organism evidence="2 3">
    <name type="scientific">Sphingobium yanoikuyae</name>
    <name type="common">Sphingomonas yanoikuyae</name>
    <dbReference type="NCBI Taxonomy" id="13690"/>
    <lineage>
        <taxon>Bacteria</taxon>
        <taxon>Pseudomonadati</taxon>
        <taxon>Pseudomonadota</taxon>
        <taxon>Alphaproteobacteria</taxon>
        <taxon>Sphingomonadales</taxon>
        <taxon>Sphingomonadaceae</taxon>
        <taxon>Sphingobium</taxon>
    </lineage>
</organism>
<feature type="transmembrane region" description="Helical" evidence="1">
    <location>
        <begin position="21"/>
        <end position="42"/>
    </location>
</feature>
<dbReference type="Proteomes" id="UP000515377">
    <property type="component" value="Chromosome"/>
</dbReference>
<keyword evidence="1" id="KW-0472">Membrane</keyword>
<dbReference type="PANTHER" id="PTHR34219">
    <property type="entry name" value="IRON-REGULATED INNER MEMBRANE PROTEIN-RELATED"/>
    <property type="match status" value="1"/>
</dbReference>
<evidence type="ECO:0000313" key="2">
    <source>
        <dbReference type="EMBL" id="QNG43926.1"/>
    </source>
</evidence>
<name>A0A9X7U587_SPHYA</name>
<dbReference type="RefSeq" id="WP_185703447.1">
    <property type="nucleotide sequence ID" value="NZ_JBJYKA010000012.1"/>
</dbReference>
<keyword evidence="1" id="KW-1133">Transmembrane helix</keyword>
<gene>
    <name evidence="2" type="ORF">H3V42_18670</name>
</gene>
<reference evidence="2 3" key="1">
    <citation type="submission" date="2020-07" db="EMBL/GenBank/DDBJ databases">
        <title>Whole genome sequence of Sphingobium yanoikuyae A3.</title>
        <authorList>
            <person name="Han S.-S."/>
        </authorList>
    </citation>
    <scope>NUCLEOTIDE SEQUENCE [LARGE SCALE GENOMIC DNA]</scope>
    <source>
        <strain evidence="2 3">A3</strain>
    </source>
</reference>
<dbReference type="Pfam" id="PF03929">
    <property type="entry name" value="PepSY_TM"/>
    <property type="match status" value="1"/>
</dbReference>
<evidence type="ECO:0000256" key="1">
    <source>
        <dbReference type="SAM" id="Phobius"/>
    </source>
</evidence>
<dbReference type="EMBL" id="CP060122">
    <property type="protein sequence ID" value="QNG43926.1"/>
    <property type="molecule type" value="Genomic_DNA"/>
</dbReference>
<feature type="transmembrane region" description="Helical" evidence="1">
    <location>
        <begin position="226"/>
        <end position="247"/>
    </location>
</feature>
<dbReference type="InterPro" id="IPR005625">
    <property type="entry name" value="PepSY-ass_TM"/>
</dbReference>
<dbReference type="AlphaFoldDB" id="A0A9X7U587"/>
<evidence type="ECO:0000313" key="3">
    <source>
        <dbReference type="Proteomes" id="UP000515377"/>
    </source>
</evidence>
<feature type="transmembrane region" description="Helical" evidence="1">
    <location>
        <begin position="372"/>
        <end position="396"/>
    </location>
</feature>
<proteinExistence type="predicted"/>